<sequence length="436" mass="47863">MTVPIAPLDTTVTTLDQSFTGDYESYLNLPVESPIRTLQDAQALLQDVEKETGIKPALIYVDFVPVSLQAKQQAKNKALPGNKPHQDDDQLELLLITGKGAPIRKRIPQATRAQVLALAQTFRREVSDPRKTRTNSYLPASQQLYQWIMEPLATDLQAQKVTNLSFLLDAGLRTMPLAALHNSQKFLIEQYSIGLMPSLSLTDTRRINLKQAQVLGMGISESTQGQSPLPAVPIELKTIVGRLWPGQIFLNDTATLENLKTARSRQPYSIIHLATHGDFQGGAIGNSYIQFWNQRLQMDQIRQLGLSSPPVDLLTLSACRTAVGDEQAELGFAGMAVQSGVRTAVASLWYVGDAATAALMTKFYSSLRTSSIKAEALRQAQATMAEGRVSIERSQLQGLGFVTSLLLPTSSTADLPDKELSHPYYWAAFTVVGNPW</sequence>
<gene>
    <name evidence="2" type="ORF">DO97_05445</name>
</gene>
<dbReference type="Proteomes" id="UP000030170">
    <property type="component" value="Unassembled WGS sequence"/>
</dbReference>
<evidence type="ECO:0000313" key="2">
    <source>
        <dbReference type="EMBL" id="KGF72770.1"/>
    </source>
</evidence>
<name>A0A098TKB2_9CYAN</name>
<evidence type="ECO:0000259" key="1">
    <source>
        <dbReference type="Pfam" id="PF12770"/>
    </source>
</evidence>
<reference evidence="2 3" key="1">
    <citation type="journal article" date="2014" name="Mol. Ecol.">
        <title>Evolution of Synechococcus.</title>
        <authorList>
            <person name="Dvorak P."/>
            <person name="Casamatta D."/>
            <person name="Hasler P."/>
            <person name="Poulickova A."/>
            <person name="Ondrej V."/>
            <person name="Sanges R."/>
        </authorList>
    </citation>
    <scope>NUCLEOTIDE SEQUENCE [LARGE SCALE GENOMIC DNA]</scope>
    <source>
        <strain evidence="2 3">CAUP A 1101</strain>
    </source>
</reference>
<dbReference type="AlphaFoldDB" id="A0A098TKB2"/>
<feature type="domain" description="CHAT" evidence="1">
    <location>
        <begin position="140"/>
        <end position="434"/>
    </location>
</feature>
<dbReference type="OrthoDB" id="446317at2"/>
<proteinExistence type="predicted"/>
<comment type="caution">
    <text evidence="2">The sequence shown here is derived from an EMBL/GenBank/DDBJ whole genome shotgun (WGS) entry which is preliminary data.</text>
</comment>
<dbReference type="InterPro" id="IPR024983">
    <property type="entry name" value="CHAT_dom"/>
</dbReference>
<keyword evidence="3" id="KW-1185">Reference proteome</keyword>
<organism evidence="2 3">
    <name type="scientific">Neosynechococcus sphagnicola sy1</name>
    <dbReference type="NCBI Taxonomy" id="1497020"/>
    <lineage>
        <taxon>Bacteria</taxon>
        <taxon>Bacillati</taxon>
        <taxon>Cyanobacteriota</taxon>
        <taxon>Cyanophyceae</taxon>
        <taxon>Neosynechococcales</taxon>
        <taxon>Neosynechococcaceae</taxon>
        <taxon>Neosynechococcus</taxon>
    </lineage>
</organism>
<protein>
    <recommendedName>
        <fullName evidence="1">CHAT domain-containing protein</fullName>
    </recommendedName>
</protein>
<accession>A0A098TKB2</accession>
<dbReference type="EMBL" id="JJML01000019">
    <property type="protein sequence ID" value="KGF72770.1"/>
    <property type="molecule type" value="Genomic_DNA"/>
</dbReference>
<evidence type="ECO:0000313" key="3">
    <source>
        <dbReference type="Proteomes" id="UP000030170"/>
    </source>
</evidence>
<dbReference type="STRING" id="1497020.DO97_05445"/>
<dbReference type="Pfam" id="PF12770">
    <property type="entry name" value="CHAT"/>
    <property type="match status" value="1"/>
</dbReference>